<dbReference type="CDD" id="cd03467">
    <property type="entry name" value="Rieske"/>
    <property type="match status" value="1"/>
</dbReference>
<organism evidence="6 7">
    <name type="scientific">Legionella feeleii</name>
    <dbReference type="NCBI Taxonomy" id="453"/>
    <lineage>
        <taxon>Bacteria</taxon>
        <taxon>Pseudomonadati</taxon>
        <taxon>Pseudomonadota</taxon>
        <taxon>Gammaproteobacteria</taxon>
        <taxon>Legionellales</taxon>
        <taxon>Legionellaceae</taxon>
        <taxon>Legionella</taxon>
    </lineage>
</organism>
<evidence type="ECO:0000256" key="2">
    <source>
        <dbReference type="ARBA" id="ARBA00022723"/>
    </source>
</evidence>
<dbReference type="Pfam" id="PF00355">
    <property type="entry name" value="Rieske"/>
    <property type="match status" value="1"/>
</dbReference>
<dbReference type="EMBL" id="UGNY01000001">
    <property type="protein sequence ID" value="STX36972.1"/>
    <property type="molecule type" value="Genomic_DNA"/>
</dbReference>
<evidence type="ECO:0000259" key="5">
    <source>
        <dbReference type="PROSITE" id="PS51296"/>
    </source>
</evidence>
<evidence type="ECO:0000256" key="3">
    <source>
        <dbReference type="ARBA" id="ARBA00023004"/>
    </source>
</evidence>
<evidence type="ECO:0000313" key="6">
    <source>
        <dbReference type="EMBL" id="STX36972.1"/>
    </source>
</evidence>
<proteinExistence type="predicted"/>
<keyword evidence="4" id="KW-0411">Iron-sulfur</keyword>
<evidence type="ECO:0000313" key="7">
    <source>
        <dbReference type="Proteomes" id="UP000254033"/>
    </source>
</evidence>
<reference evidence="6 7" key="1">
    <citation type="submission" date="2018-06" db="EMBL/GenBank/DDBJ databases">
        <authorList>
            <consortium name="Pathogen Informatics"/>
            <person name="Doyle S."/>
        </authorList>
    </citation>
    <scope>NUCLEOTIDE SEQUENCE [LARGE SCALE GENOMIC DNA]</scope>
    <source>
        <strain evidence="6 7">NCTC11978</strain>
    </source>
</reference>
<dbReference type="GO" id="GO:0051537">
    <property type="term" value="F:2 iron, 2 sulfur cluster binding"/>
    <property type="evidence" value="ECO:0007669"/>
    <property type="project" value="UniProtKB-KW"/>
</dbReference>
<dbReference type="PANTHER" id="PTHR21496:SF23">
    <property type="entry name" value="3-PHENYLPROPIONATE_CINNAMIC ACID DIOXYGENASE FERREDOXIN SUBUNIT"/>
    <property type="match status" value="1"/>
</dbReference>
<accession>A0A378IQ48</accession>
<dbReference type="PROSITE" id="PS51296">
    <property type="entry name" value="RIESKE"/>
    <property type="match status" value="1"/>
</dbReference>
<evidence type="ECO:0000256" key="4">
    <source>
        <dbReference type="ARBA" id="ARBA00023014"/>
    </source>
</evidence>
<keyword evidence="2" id="KW-0479">Metal-binding</keyword>
<dbReference type="Gene3D" id="2.102.10.10">
    <property type="entry name" value="Rieske [2Fe-2S] iron-sulphur domain"/>
    <property type="match status" value="1"/>
</dbReference>
<feature type="domain" description="Rieske" evidence="5">
    <location>
        <begin position="15"/>
        <end position="126"/>
    </location>
</feature>
<protein>
    <submittedName>
        <fullName evidence="6">Rieske domain-containing protein. Part of Ubiquinol-cytochrome c reductase (Bc1 complex or complex III)</fullName>
    </submittedName>
</protein>
<name>A0A378IQ48_9GAMM</name>
<dbReference type="InterPro" id="IPR017941">
    <property type="entry name" value="Rieske_2Fe-2S"/>
</dbReference>
<keyword evidence="1" id="KW-0001">2Fe-2S</keyword>
<gene>
    <name evidence="6" type="primary">hcaC</name>
    <name evidence="6" type="ORF">NCTC11978_00120</name>
</gene>
<dbReference type="Proteomes" id="UP000254033">
    <property type="component" value="Unassembled WGS sequence"/>
</dbReference>
<dbReference type="SUPFAM" id="SSF50022">
    <property type="entry name" value="ISP domain"/>
    <property type="match status" value="1"/>
</dbReference>
<dbReference type="InterPro" id="IPR036922">
    <property type="entry name" value="Rieske_2Fe-2S_sf"/>
</dbReference>
<evidence type="ECO:0000256" key="1">
    <source>
        <dbReference type="ARBA" id="ARBA00022714"/>
    </source>
</evidence>
<dbReference type="PANTHER" id="PTHR21496">
    <property type="entry name" value="FERREDOXIN-RELATED"/>
    <property type="match status" value="1"/>
</dbReference>
<sequence length="129" mass="14573">MIPSFMDNQEILMVWKAAVDLAQLQQTERETLLIDGHKILFIWHNEQVHAVQAQCPHFKLPLAKGKITDNCAIVCPFHKSEFDLATGDVKCWSPWSPAVGNLLGKVVKPKNLKIYPTRIDQGKVEVDVV</sequence>
<keyword evidence="3" id="KW-0408">Iron</keyword>
<dbReference type="GO" id="GO:0046872">
    <property type="term" value="F:metal ion binding"/>
    <property type="evidence" value="ECO:0007669"/>
    <property type="project" value="UniProtKB-KW"/>
</dbReference>
<dbReference type="AlphaFoldDB" id="A0A378IQ48"/>